<name>A0A375CP04_9BURK</name>
<evidence type="ECO:0000256" key="1">
    <source>
        <dbReference type="SAM" id="MobiDB-lite"/>
    </source>
</evidence>
<gene>
    <name evidence="2" type="ORF">CBM2589_P370006</name>
    <name evidence="3" type="ORF">CBM2636_P20390</name>
</gene>
<reference evidence="2 4" key="1">
    <citation type="submission" date="2018-01" db="EMBL/GenBank/DDBJ databases">
        <authorList>
            <person name="Clerissi C."/>
        </authorList>
    </citation>
    <scope>NUCLEOTIDE SEQUENCE</scope>
    <source>
        <strain evidence="2">Cupriavidus taiwanensis STM 3521</strain>
        <strain evidence="3">Cupriavidus taiwanensis SWF 66322</strain>
        <plasmid evidence="3">CBM2636p</plasmid>
        <plasmid evidence="4">cbm2636p</plasmid>
    </source>
</reference>
<geneLocation type="plasmid" evidence="4">
    <name>cbm2636p</name>
</geneLocation>
<protein>
    <submittedName>
        <fullName evidence="2">Heavy metal efflux pump, CzcA family</fullName>
    </submittedName>
</protein>
<sequence length="179" mass="19798">MSCPTRAKGARAGPVWHGSSSPSRPFRHNGGLPMPATGRLFVCAHCRAQVIVCRRCDRGQVYCNGGCSQAARRASLREAAQRYQHSRRGRLAHAERMRRYRCRQKKVTHQGSVAQAADALLPLTLTTPARAPAPAGASIPVSEHCHFCRCAYSGFVRLGPLRRRVFRDVRTTDRTGHDP</sequence>
<geneLocation type="plasmid" evidence="3">
    <name>CBM2636p</name>
</geneLocation>
<organism evidence="2">
    <name type="scientific">Cupriavidus taiwanensis</name>
    <dbReference type="NCBI Taxonomy" id="164546"/>
    <lineage>
        <taxon>Bacteria</taxon>
        <taxon>Pseudomonadati</taxon>
        <taxon>Pseudomonadota</taxon>
        <taxon>Betaproteobacteria</taxon>
        <taxon>Burkholderiales</taxon>
        <taxon>Burkholderiaceae</taxon>
        <taxon>Cupriavidus</taxon>
    </lineage>
</organism>
<keyword evidence="3" id="KW-0614">Plasmid</keyword>
<feature type="region of interest" description="Disordered" evidence="1">
    <location>
        <begin position="1"/>
        <end position="31"/>
    </location>
</feature>
<dbReference type="AlphaFoldDB" id="A0A375CP04"/>
<dbReference type="Proteomes" id="UP000256297">
    <property type="component" value="Plasmid CBM2589_p"/>
</dbReference>
<evidence type="ECO:0000313" key="2">
    <source>
        <dbReference type="EMBL" id="SOY76924.1"/>
    </source>
</evidence>
<accession>A0A375CP04</accession>
<proteinExistence type="predicted"/>
<evidence type="ECO:0000313" key="4">
    <source>
        <dbReference type="Proteomes" id="UP000254259"/>
    </source>
</evidence>
<dbReference type="Proteomes" id="UP000254259">
    <property type="component" value="Plasmid CBM2636p"/>
</dbReference>
<evidence type="ECO:0000313" key="3">
    <source>
        <dbReference type="EMBL" id="SPD69703.1"/>
    </source>
</evidence>
<dbReference type="EMBL" id="LT984815">
    <property type="protein sequence ID" value="SPD69703.1"/>
    <property type="molecule type" value="Genomic_DNA"/>
</dbReference>
<dbReference type="EMBL" id="OFSP01000070">
    <property type="protein sequence ID" value="SOY76924.1"/>
    <property type="molecule type" value="Genomic_DNA"/>
</dbReference>